<evidence type="ECO:0000313" key="3">
    <source>
        <dbReference type="Proteomes" id="UP001230156"/>
    </source>
</evidence>
<evidence type="ECO:0000313" key="2">
    <source>
        <dbReference type="EMBL" id="MDQ7248432.1"/>
    </source>
</evidence>
<feature type="chain" id="PRO_5047139519" description="Lipoprotein" evidence="1">
    <location>
        <begin position="30"/>
        <end position="124"/>
    </location>
</feature>
<dbReference type="Proteomes" id="UP001230156">
    <property type="component" value="Unassembled WGS sequence"/>
</dbReference>
<keyword evidence="1" id="KW-0732">Signal</keyword>
<gene>
    <name evidence="2" type="ORF">Q8A70_12180</name>
</gene>
<reference evidence="3" key="1">
    <citation type="submission" date="2023-08" db="EMBL/GenBank/DDBJ databases">
        <title>Rhodospirillaceae gen. nov., a novel taxon isolated from the Yangtze River Yuezi River estuary sludge.</title>
        <authorList>
            <person name="Ruan L."/>
        </authorList>
    </citation>
    <scope>NUCLEOTIDE SEQUENCE [LARGE SCALE GENOMIC DNA]</scope>
    <source>
        <strain evidence="3">R-7</strain>
    </source>
</reference>
<protein>
    <recommendedName>
        <fullName evidence="4">Lipoprotein</fullName>
    </recommendedName>
</protein>
<sequence>MMATPMLRFAGAVLLIALTAACASPFKSAYDAPNGKTLVITKAEWAGFQTYLSLIGSTRPGAFSLHVTNGQTDDYHYSLCEYDSCIGGPAYPNAAMNICLRDGGECVLFANNREILLNYRLADQ</sequence>
<keyword evidence="3" id="KW-1185">Reference proteome</keyword>
<evidence type="ECO:0008006" key="4">
    <source>
        <dbReference type="Google" id="ProtNLM"/>
    </source>
</evidence>
<accession>A0ABU0YL36</accession>
<proteinExistence type="predicted"/>
<comment type="caution">
    <text evidence="2">The sequence shown here is derived from an EMBL/GenBank/DDBJ whole genome shotgun (WGS) entry which is preliminary data.</text>
</comment>
<organism evidence="2 3">
    <name type="scientific">Dongia sedimenti</name>
    <dbReference type="NCBI Taxonomy" id="3064282"/>
    <lineage>
        <taxon>Bacteria</taxon>
        <taxon>Pseudomonadati</taxon>
        <taxon>Pseudomonadota</taxon>
        <taxon>Alphaproteobacteria</taxon>
        <taxon>Rhodospirillales</taxon>
        <taxon>Dongiaceae</taxon>
        <taxon>Dongia</taxon>
    </lineage>
</organism>
<dbReference type="RefSeq" id="WP_379955913.1">
    <property type="nucleotide sequence ID" value="NZ_JAUYVI010000004.1"/>
</dbReference>
<name>A0ABU0YL36_9PROT</name>
<feature type="signal peptide" evidence="1">
    <location>
        <begin position="1"/>
        <end position="29"/>
    </location>
</feature>
<dbReference type="EMBL" id="JAUYVI010000004">
    <property type="protein sequence ID" value="MDQ7248432.1"/>
    <property type="molecule type" value="Genomic_DNA"/>
</dbReference>
<evidence type="ECO:0000256" key="1">
    <source>
        <dbReference type="SAM" id="SignalP"/>
    </source>
</evidence>